<dbReference type="AlphaFoldDB" id="A0A238L474"/>
<evidence type="ECO:0008006" key="4">
    <source>
        <dbReference type="Google" id="ProtNLM"/>
    </source>
</evidence>
<dbReference type="Proteomes" id="UP000207598">
    <property type="component" value="Unassembled WGS sequence"/>
</dbReference>
<name>A0A238L474_9RHOB</name>
<evidence type="ECO:0000313" key="3">
    <source>
        <dbReference type="Proteomes" id="UP000207598"/>
    </source>
</evidence>
<proteinExistence type="predicted"/>
<dbReference type="OrthoDB" id="7870099at2"/>
<gene>
    <name evidence="2" type="ORF">MAA8898_04444</name>
</gene>
<dbReference type="EMBL" id="FXYF01000017">
    <property type="protein sequence ID" value="SMX49787.1"/>
    <property type="molecule type" value="Genomic_DNA"/>
</dbReference>
<dbReference type="RefSeq" id="WP_094023198.1">
    <property type="nucleotide sequence ID" value="NZ_FXYF01000017.1"/>
</dbReference>
<protein>
    <recommendedName>
        <fullName evidence="4">Lipoprotein</fullName>
    </recommendedName>
</protein>
<feature type="signal peptide" evidence="1">
    <location>
        <begin position="1"/>
        <end position="22"/>
    </location>
</feature>
<organism evidence="2 3">
    <name type="scientific">Maliponia aquimaris</name>
    <dbReference type="NCBI Taxonomy" id="1673631"/>
    <lineage>
        <taxon>Bacteria</taxon>
        <taxon>Pseudomonadati</taxon>
        <taxon>Pseudomonadota</taxon>
        <taxon>Alphaproteobacteria</taxon>
        <taxon>Rhodobacterales</taxon>
        <taxon>Paracoccaceae</taxon>
        <taxon>Maliponia</taxon>
    </lineage>
</organism>
<dbReference type="PROSITE" id="PS51257">
    <property type="entry name" value="PROKAR_LIPOPROTEIN"/>
    <property type="match status" value="1"/>
</dbReference>
<sequence>MNKTMTLRLGLLALGLTLSACAEYKPATANCFSFRAESQNAPRISTKGAAVTRADPSCTFTALGLTD</sequence>
<evidence type="ECO:0000256" key="1">
    <source>
        <dbReference type="SAM" id="SignalP"/>
    </source>
</evidence>
<feature type="chain" id="PRO_5012624577" description="Lipoprotein" evidence="1">
    <location>
        <begin position="23"/>
        <end position="67"/>
    </location>
</feature>
<reference evidence="2 3" key="1">
    <citation type="submission" date="2017-05" db="EMBL/GenBank/DDBJ databases">
        <authorList>
            <person name="Song R."/>
            <person name="Chenine A.L."/>
            <person name="Ruprecht R.M."/>
        </authorList>
    </citation>
    <scope>NUCLEOTIDE SEQUENCE [LARGE SCALE GENOMIC DNA]</scope>
    <source>
        <strain evidence="2 3">CECT 8898</strain>
    </source>
</reference>
<evidence type="ECO:0000313" key="2">
    <source>
        <dbReference type="EMBL" id="SMX49787.1"/>
    </source>
</evidence>
<accession>A0A238L474</accession>
<keyword evidence="3" id="KW-1185">Reference proteome</keyword>
<keyword evidence="1" id="KW-0732">Signal</keyword>